<dbReference type="Proteomes" id="UP000176300">
    <property type="component" value="Unassembled WGS sequence"/>
</dbReference>
<dbReference type="PANTHER" id="PTHR13420:SF7">
    <property type="entry name" value="UPF0235 PROTEIN C15ORF40"/>
    <property type="match status" value="1"/>
</dbReference>
<gene>
    <name evidence="3" type="ORF">A2373_04415</name>
</gene>
<reference evidence="3 4" key="1">
    <citation type="journal article" date="2016" name="Nat. Commun.">
        <title>Thousands of microbial genomes shed light on interconnected biogeochemical processes in an aquifer system.</title>
        <authorList>
            <person name="Anantharaman K."/>
            <person name="Brown C.T."/>
            <person name="Hug L.A."/>
            <person name="Sharon I."/>
            <person name="Castelle C.J."/>
            <person name="Probst A.J."/>
            <person name="Thomas B.C."/>
            <person name="Singh A."/>
            <person name="Wilkins M.J."/>
            <person name="Karaoz U."/>
            <person name="Brodie E.L."/>
            <person name="Williams K.H."/>
            <person name="Hubbard S.S."/>
            <person name="Banfield J.F."/>
        </authorList>
    </citation>
    <scope>NUCLEOTIDE SEQUENCE [LARGE SCALE GENOMIC DNA]</scope>
</reference>
<evidence type="ECO:0000256" key="1">
    <source>
        <dbReference type="ARBA" id="ARBA00010364"/>
    </source>
</evidence>
<dbReference type="Gene3D" id="3.30.1200.10">
    <property type="entry name" value="YggU-like"/>
    <property type="match status" value="1"/>
</dbReference>
<dbReference type="SMART" id="SM01152">
    <property type="entry name" value="DUF167"/>
    <property type="match status" value="1"/>
</dbReference>
<dbReference type="InterPro" id="IPR003746">
    <property type="entry name" value="DUF167"/>
</dbReference>
<dbReference type="AlphaFoldDB" id="A0A1F6NDP7"/>
<dbReference type="GO" id="GO:0005737">
    <property type="term" value="C:cytoplasm"/>
    <property type="evidence" value="ECO:0007669"/>
    <property type="project" value="TreeGrafter"/>
</dbReference>
<name>A0A1F6NDP7_9BACT</name>
<proteinExistence type="inferred from homology"/>
<evidence type="ECO:0000256" key="2">
    <source>
        <dbReference type="HAMAP-Rule" id="MF_00634"/>
    </source>
</evidence>
<dbReference type="InterPro" id="IPR036591">
    <property type="entry name" value="YggU-like_sf"/>
</dbReference>
<dbReference type="NCBIfam" id="TIGR00251">
    <property type="entry name" value="DUF167 family protein"/>
    <property type="match status" value="1"/>
</dbReference>
<dbReference type="PANTHER" id="PTHR13420">
    <property type="entry name" value="UPF0235 PROTEIN C15ORF40"/>
    <property type="match status" value="1"/>
</dbReference>
<dbReference type="EMBL" id="MFQS01000054">
    <property type="protein sequence ID" value="OGH81938.1"/>
    <property type="molecule type" value="Genomic_DNA"/>
</dbReference>
<organism evidence="3 4">
    <name type="scientific">Candidatus Magasanikbacteria bacterium RIFOXYB1_FULL_40_15</name>
    <dbReference type="NCBI Taxonomy" id="1798697"/>
    <lineage>
        <taxon>Bacteria</taxon>
        <taxon>Candidatus Magasanikiibacteriota</taxon>
    </lineage>
</organism>
<comment type="caution">
    <text evidence="3">The sequence shown here is derived from an EMBL/GenBank/DDBJ whole genome shotgun (WGS) entry which is preliminary data.</text>
</comment>
<dbReference type="Pfam" id="PF02594">
    <property type="entry name" value="DUF167"/>
    <property type="match status" value="1"/>
</dbReference>
<dbReference type="HAMAP" id="MF_00634">
    <property type="entry name" value="UPF0235"/>
    <property type="match status" value="1"/>
</dbReference>
<evidence type="ECO:0000313" key="4">
    <source>
        <dbReference type="Proteomes" id="UP000176300"/>
    </source>
</evidence>
<sequence length="90" mass="10127">MPTYHRNKLCGTLGRCWIRLKIIPRSSENKIVGESEDGVLKIKLTAPPVEGEANKKLIGFLSKEWGIPKSEIKIVSGLKSKNKIVEIEKR</sequence>
<evidence type="ECO:0000313" key="3">
    <source>
        <dbReference type="EMBL" id="OGH81938.1"/>
    </source>
</evidence>
<accession>A0A1F6NDP7</accession>
<protein>
    <recommendedName>
        <fullName evidence="2">UPF0235 protein A2373_04415</fullName>
    </recommendedName>
</protein>
<comment type="similarity">
    <text evidence="1 2">Belongs to the UPF0235 family.</text>
</comment>
<dbReference type="SUPFAM" id="SSF69786">
    <property type="entry name" value="YggU-like"/>
    <property type="match status" value="1"/>
</dbReference>